<evidence type="ECO:0000313" key="3">
    <source>
        <dbReference type="Proteomes" id="UP000199495"/>
    </source>
</evidence>
<keyword evidence="1" id="KW-0812">Transmembrane</keyword>
<sequence length="118" mass="12810">MQHGREPIMTPELHRYIAHMDDSDNQPAPERGPSLRARALIALGVFGAIASVIGGLSLLATVFGAAQVIAATFYFLTLAGLIFLTAGADQHWIVWPARLLGPLPMTALIWWFLSLFGL</sequence>
<accession>A0A1G7Y372</accession>
<dbReference type="Proteomes" id="UP000199495">
    <property type="component" value="Unassembled WGS sequence"/>
</dbReference>
<evidence type="ECO:0000256" key="1">
    <source>
        <dbReference type="SAM" id="Phobius"/>
    </source>
</evidence>
<proteinExistence type="predicted"/>
<feature type="transmembrane region" description="Helical" evidence="1">
    <location>
        <begin position="99"/>
        <end position="117"/>
    </location>
</feature>
<name>A0A1G7Y372_9HYPH</name>
<dbReference type="EMBL" id="FNCS01000012">
    <property type="protein sequence ID" value="SDG90849.1"/>
    <property type="molecule type" value="Genomic_DNA"/>
</dbReference>
<feature type="transmembrane region" description="Helical" evidence="1">
    <location>
        <begin position="65"/>
        <end position="87"/>
    </location>
</feature>
<keyword evidence="3" id="KW-1185">Reference proteome</keyword>
<keyword evidence="1" id="KW-1133">Transmembrane helix</keyword>
<dbReference type="STRING" id="440168.SAMN04487974_11225"/>
<dbReference type="AlphaFoldDB" id="A0A1G7Y372"/>
<feature type="transmembrane region" description="Helical" evidence="1">
    <location>
        <begin position="39"/>
        <end position="59"/>
    </location>
</feature>
<reference evidence="2 3" key="1">
    <citation type="submission" date="2016-10" db="EMBL/GenBank/DDBJ databases">
        <authorList>
            <person name="de Groot N.N."/>
        </authorList>
    </citation>
    <scope>NUCLEOTIDE SEQUENCE [LARGE SCALE GENOMIC DNA]</scope>
    <source>
        <strain evidence="2 3">CGMCC 1.10267</strain>
    </source>
</reference>
<evidence type="ECO:0000313" key="2">
    <source>
        <dbReference type="EMBL" id="SDG90849.1"/>
    </source>
</evidence>
<keyword evidence="1" id="KW-0472">Membrane</keyword>
<protein>
    <submittedName>
        <fullName evidence="2">Uncharacterized protein</fullName>
    </submittedName>
</protein>
<organism evidence="2 3">
    <name type="scientific">Pelagibacterium luteolum</name>
    <dbReference type="NCBI Taxonomy" id="440168"/>
    <lineage>
        <taxon>Bacteria</taxon>
        <taxon>Pseudomonadati</taxon>
        <taxon>Pseudomonadota</taxon>
        <taxon>Alphaproteobacteria</taxon>
        <taxon>Hyphomicrobiales</taxon>
        <taxon>Devosiaceae</taxon>
        <taxon>Pelagibacterium</taxon>
    </lineage>
</organism>
<gene>
    <name evidence="2" type="ORF">SAMN04487974_11225</name>
</gene>